<organism evidence="2 3">
    <name type="scientific">candidate division CSSED10-310 bacterium</name>
    <dbReference type="NCBI Taxonomy" id="2855610"/>
    <lineage>
        <taxon>Bacteria</taxon>
        <taxon>Bacteria division CSSED10-310</taxon>
    </lineage>
</organism>
<protein>
    <recommendedName>
        <fullName evidence="4">Spermidine synthase</fullName>
    </recommendedName>
</protein>
<name>A0ABV6YZU5_UNCC1</name>
<keyword evidence="1" id="KW-1133">Transmembrane helix</keyword>
<sequence>MLLLLPTIAMGATLPVVAHGCSLLFGKVGEPVSRLYGANTFGAVLGTFSGGLLLLPLLGIQATIFTAGIINLLVGLSAYILFRTESTLLTVELEKREVAPAITPFESPGKDYRYKYLLPAYALSGFVSLSCQIIWTRGMILSFGSSVYAFTIVLMTFLAGIAIGSLLYKRIFKLSFPDIETFGIIEIGIGFGIVMSILLIGHLPFLFLVLFNLVQKSMVLIFLVLRRQFL</sequence>
<reference evidence="2 3" key="1">
    <citation type="submission" date="2024-09" db="EMBL/GenBank/DDBJ databases">
        <title>Laminarin stimulates single cell rates of sulfate reduction while oxygen inhibits transcriptomic activity in coastal marine sediment.</title>
        <authorList>
            <person name="Lindsay M."/>
            <person name="Orcutt B."/>
            <person name="Emerson D."/>
            <person name="Stepanauskas R."/>
            <person name="D'Angelo T."/>
        </authorList>
    </citation>
    <scope>NUCLEOTIDE SEQUENCE [LARGE SCALE GENOMIC DNA]</scope>
    <source>
        <strain evidence="2">SAG AM-311-K15</strain>
    </source>
</reference>
<comment type="caution">
    <text evidence="2">The sequence shown here is derived from an EMBL/GenBank/DDBJ whole genome shotgun (WGS) entry which is preliminary data.</text>
</comment>
<feature type="transmembrane region" description="Helical" evidence="1">
    <location>
        <begin position="205"/>
        <end position="225"/>
    </location>
</feature>
<feature type="transmembrane region" description="Helical" evidence="1">
    <location>
        <begin position="116"/>
        <end position="135"/>
    </location>
</feature>
<evidence type="ECO:0000313" key="3">
    <source>
        <dbReference type="Proteomes" id="UP001594351"/>
    </source>
</evidence>
<feature type="transmembrane region" description="Helical" evidence="1">
    <location>
        <begin position="58"/>
        <end position="82"/>
    </location>
</feature>
<gene>
    <name evidence="2" type="ORF">ACFL27_16145</name>
</gene>
<dbReference type="InterPro" id="IPR036259">
    <property type="entry name" value="MFS_trans_sf"/>
</dbReference>
<accession>A0ABV6YZU5</accession>
<dbReference type="SUPFAM" id="SSF103473">
    <property type="entry name" value="MFS general substrate transporter"/>
    <property type="match status" value="1"/>
</dbReference>
<keyword evidence="1" id="KW-0472">Membrane</keyword>
<feature type="transmembrane region" description="Helical" evidence="1">
    <location>
        <begin position="179"/>
        <end position="199"/>
    </location>
</feature>
<evidence type="ECO:0008006" key="4">
    <source>
        <dbReference type="Google" id="ProtNLM"/>
    </source>
</evidence>
<proteinExistence type="predicted"/>
<dbReference type="Proteomes" id="UP001594351">
    <property type="component" value="Unassembled WGS sequence"/>
</dbReference>
<keyword evidence="1" id="KW-0812">Transmembrane</keyword>
<evidence type="ECO:0000313" key="2">
    <source>
        <dbReference type="EMBL" id="MFC1851722.1"/>
    </source>
</evidence>
<dbReference type="EMBL" id="JBHPBY010000219">
    <property type="protein sequence ID" value="MFC1851722.1"/>
    <property type="molecule type" value="Genomic_DNA"/>
</dbReference>
<keyword evidence="3" id="KW-1185">Reference proteome</keyword>
<feature type="transmembrane region" description="Helical" evidence="1">
    <location>
        <begin position="147"/>
        <end position="167"/>
    </location>
</feature>
<evidence type="ECO:0000256" key="1">
    <source>
        <dbReference type="SAM" id="Phobius"/>
    </source>
</evidence>
<feature type="non-terminal residue" evidence="2">
    <location>
        <position position="230"/>
    </location>
</feature>